<dbReference type="GO" id="GO:0009234">
    <property type="term" value="P:menaquinone biosynthetic process"/>
    <property type="evidence" value="ECO:0007669"/>
    <property type="project" value="UniProtKB-UniRule"/>
</dbReference>
<evidence type="ECO:0000256" key="2">
    <source>
        <dbReference type="ARBA" id="ARBA00022428"/>
    </source>
</evidence>
<dbReference type="SUPFAM" id="SSF53850">
    <property type="entry name" value="Periplasmic binding protein-like II"/>
    <property type="match status" value="1"/>
</dbReference>
<dbReference type="UniPathway" id="UPA00079"/>
<evidence type="ECO:0000313" key="5">
    <source>
        <dbReference type="EMBL" id="TEB10733.1"/>
    </source>
</evidence>
<comment type="function">
    <text evidence="4">Catalyzes the dehydration of chorismate into 3-[(1-carboxyvinyl)oxy]benzoate, a step in the biosynthesis of menaquinone (MK, vitamin K2).</text>
</comment>
<dbReference type="EC" id="4.2.1.151" evidence="4"/>
<dbReference type="HAMAP" id="MF_00995">
    <property type="entry name" value="MqnA"/>
    <property type="match status" value="1"/>
</dbReference>
<dbReference type="Proteomes" id="UP000297597">
    <property type="component" value="Unassembled WGS sequence"/>
</dbReference>
<protein>
    <recommendedName>
        <fullName evidence="4">Chorismate dehydratase</fullName>
        <ecNumber evidence="4">4.2.1.151</ecNumber>
    </recommendedName>
    <alternativeName>
        <fullName evidence="4">Menaquinone biosynthetic enzyme MqnA</fullName>
    </alternativeName>
</protein>
<organism evidence="5 6">
    <name type="scientific">Pelotomaculum propionicicum</name>
    <dbReference type="NCBI Taxonomy" id="258475"/>
    <lineage>
        <taxon>Bacteria</taxon>
        <taxon>Bacillati</taxon>
        <taxon>Bacillota</taxon>
        <taxon>Clostridia</taxon>
        <taxon>Eubacteriales</taxon>
        <taxon>Desulfotomaculaceae</taxon>
        <taxon>Pelotomaculum</taxon>
    </lineage>
</organism>
<dbReference type="CDD" id="cd13634">
    <property type="entry name" value="PBP2_Sco4506"/>
    <property type="match status" value="1"/>
</dbReference>
<evidence type="ECO:0000256" key="1">
    <source>
        <dbReference type="ARBA" id="ARBA00004863"/>
    </source>
</evidence>
<comment type="similarity">
    <text evidence="4">Belongs to the MqnA/MqnD family. MqnA subfamily.</text>
</comment>
<reference evidence="5 6" key="1">
    <citation type="journal article" date="2018" name="Environ. Microbiol.">
        <title>Novel energy conservation strategies and behaviour of Pelotomaculum schinkii driving syntrophic propionate catabolism.</title>
        <authorList>
            <person name="Hidalgo-Ahumada C.A.P."/>
            <person name="Nobu M.K."/>
            <person name="Narihiro T."/>
            <person name="Tamaki H."/>
            <person name="Liu W.T."/>
            <person name="Kamagata Y."/>
            <person name="Stams A.J.M."/>
            <person name="Imachi H."/>
            <person name="Sousa D.Z."/>
        </authorList>
    </citation>
    <scope>NUCLEOTIDE SEQUENCE [LARGE SCALE GENOMIC DNA]</scope>
    <source>
        <strain evidence="5 6">MGP</strain>
    </source>
</reference>
<accession>A0A4Y7RPE9</accession>
<comment type="pathway">
    <text evidence="1 4">Quinol/quinone metabolism; menaquinone biosynthesis.</text>
</comment>
<name>A0A4Y7RPE9_9FIRM</name>
<gene>
    <name evidence="5" type="primary">mqnA_2</name>
    <name evidence="4" type="synonym">mqnA</name>
    <name evidence="5" type="ORF">Pmgp_02185</name>
</gene>
<dbReference type="EMBL" id="QFFZ01000022">
    <property type="protein sequence ID" value="TEB10733.1"/>
    <property type="molecule type" value="Genomic_DNA"/>
</dbReference>
<dbReference type="InterPro" id="IPR003773">
    <property type="entry name" value="Menaquinone_biosynth"/>
</dbReference>
<sequence length="279" mass="31245">MVGIRMGRVDCINCLPVYHALEEGLLSLPAELVRGPANRLNRLFFSGKLNITLMSSIDYARNAERCLILPDLSICSDGRAGDFLLFSKVPVTELEGKKVFLSRSSADSVTLLKVLLDHYYQVDVQYKTTSAGIDRMMAKADGAFLVGSEAMLARLWIEDAGLPYFVTDLGEAWQQFSGEKPVCALWVVGTEYAGSNAQAVELVCKTLIQARQAGLSRMPEIIDRAQKEYGLPRHLIEEYFNATTYNFDAENKRALLTFYDYAYKSGLVDDRVKIRIWGE</sequence>
<keyword evidence="2 4" id="KW-0474">Menaquinone biosynthesis</keyword>
<dbReference type="OrthoDB" id="9810112at2"/>
<dbReference type="PANTHER" id="PTHR37690:SF1">
    <property type="entry name" value="CHORISMATE DEHYDRATASE"/>
    <property type="match status" value="1"/>
</dbReference>
<dbReference type="Pfam" id="PF02621">
    <property type="entry name" value="VitK2_biosynth"/>
    <property type="match status" value="1"/>
</dbReference>
<evidence type="ECO:0000256" key="3">
    <source>
        <dbReference type="ARBA" id="ARBA00023239"/>
    </source>
</evidence>
<dbReference type="PANTHER" id="PTHR37690">
    <property type="entry name" value="CHORISMATE DEHYDRATASE"/>
    <property type="match status" value="1"/>
</dbReference>
<proteinExistence type="inferred from homology"/>
<evidence type="ECO:0000313" key="6">
    <source>
        <dbReference type="Proteomes" id="UP000297597"/>
    </source>
</evidence>
<comment type="caution">
    <text evidence="5">The sequence shown here is derived from an EMBL/GenBank/DDBJ whole genome shotgun (WGS) entry which is preliminary data.</text>
</comment>
<evidence type="ECO:0000256" key="4">
    <source>
        <dbReference type="HAMAP-Rule" id="MF_00995"/>
    </source>
</evidence>
<dbReference type="RefSeq" id="WP_134214017.1">
    <property type="nucleotide sequence ID" value="NZ_QFFZ01000022.1"/>
</dbReference>
<keyword evidence="3 4" id="KW-0456">Lyase</keyword>
<comment type="catalytic activity">
    <reaction evidence="4">
        <text>chorismate = 3-[(1-carboxyvinyl)-oxy]benzoate + H2O</text>
        <dbReference type="Rhea" id="RHEA:40051"/>
        <dbReference type="ChEBI" id="CHEBI:15377"/>
        <dbReference type="ChEBI" id="CHEBI:29748"/>
        <dbReference type="ChEBI" id="CHEBI:76981"/>
        <dbReference type="EC" id="4.2.1.151"/>
    </reaction>
</comment>
<dbReference type="AlphaFoldDB" id="A0A4Y7RPE9"/>
<keyword evidence="6" id="KW-1185">Reference proteome</keyword>
<dbReference type="InterPro" id="IPR030868">
    <property type="entry name" value="MqnA"/>
</dbReference>
<dbReference type="GO" id="GO:0016836">
    <property type="term" value="F:hydro-lyase activity"/>
    <property type="evidence" value="ECO:0007669"/>
    <property type="project" value="UniProtKB-UniRule"/>
</dbReference>
<dbReference type="Gene3D" id="3.40.190.10">
    <property type="entry name" value="Periplasmic binding protein-like II"/>
    <property type="match status" value="2"/>
</dbReference>